<dbReference type="NCBIfam" id="NF004878">
    <property type="entry name" value="PRK06241.1-3"/>
    <property type="match status" value="1"/>
</dbReference>
<evidence type="ECO:0000313" key="11">
    <source>
        <dbReference type="Proteomes" id="UP000611629"/>
    </source>
</evidence>
<dbReference type="EC" id="2.7.9.6" evidence="5"/>
<dbReference type="FunFam" id="3.30.1490.20:FF:000010">
    <property type="entry name" value="Phosphoenolpyruvate synthase"/>
    <property type="match status" value="1"/>
</dbReference>
<protein>
    <recommendedName>
        <fullName evidence="6">Rifampicin phosphotransferase</fullName>
        <ecNumber evidence="5">2.7.9.6</ecNumber>
    </recommendedName>
    <alternativeName>
        <fullName evidence="7">Rifampin phosphotransferase</fullName>
    </alternativeName>
</protein>
<comment type="catalytic activity">
    <reaction evidence="3">
        <text>rifampicin + ATP + H2O = 21-phosphorifampicin + AMP + phosphate + 2 H(+)</text>
        <dbReference type="Rhea" id="RHEA:56304"/>
        <dbReference type="ChEBI" id="CHEBI:15377"/>
        <dbReference type="ChEBI" id="CHEBI:15378"/>
        <dbReference type="ChEBI" id="CHEBI:30616"/>
        <dbReference type="ChEBI" id="CHEBI:43474"/>
        <dbReference type="ChEBI" id="CHEBI:71365"/>
        <dbReference type="ChEBI" id="CHEBI:140195"/>
        <dbReference type="ChEBI" id="CHEBI:456215"/>
        <dbReference type="EC" id="2.7.9.6"/>
    </reaction>
    <physiologicalReaction direction="left-to-right" evidence="3">
        <dbReference type="Rhea" id="RHEA:56305"/>
    </physiologicalReaction>
</comment>
<name>A0A974BKT3_SEDHY</name>
<keyword evidence="1" id="KW-0547">Nucleotide-binding</keyword>
<dbReference type="FunFam" id="3.50.30.10:FF:000007">
    <property type="entry name" value="Phosphoenolpyruvate synthase"/>
    <property type="match status" value="1"/>
</dbReference>
<dbReference type="InterPro" id="IPR013815">
    <property type="entry name" value="ATP_grasp_subdomain_1"/>
</dbReference>
<dbReference type="Gene3D" id="3.50.30.10">
    <property type="entry name" value="Phosphohistidine domain"/>
    <property type="match status" value="1"/>
</dbReference>
<evidence type="ECO:0000256" key="5">
    <source>
        <dbReference type="ARBA" id="ARBA00066332"/>
    </source>
</evidence>
<sequence>MKTYVLKFNEIDKSMIMDVGGKGVNLGELTKINNINIPDGFCVTTKAYQEAIAGNVELKKLFAELSELMPEDRDEISSVSKRIREIIENIKINSDIENEILDELSYYDKEHSFAVRSSATAEDLPTASFAGQQDTYLNIKGNHEIIRSITKCWASLFTDRAVTYRIKNKFDHKKVLLSVIVQKMVMAEASGTMFTADPMTSDRKTLSIDAGFGLGEALVSGIVNPDIYKVKFESITEKKIGKKKIEIKPAADGETEELNIDDERKGMQVLSDSQILALAGIGRNIEAYFNSPQDIEWCLYNDEFYIVQSRGITTLFPIPDCEGKEIPRVYMSIGHTQMMTDIIRPLGMSFFEMISESTMDRIGGRIYADITHDLSSYAGKKRLIMATGKQDPLIQYALNNLIKNKDFMKSLPRGERNIKGGIFTFKSLLETFNVSRKNNPYIIESLLERFEKEIKETDNLLSELSGSDALEFIQREKEKLLSMAYDPTMLGAIIAGIMVSDTINKSVEKWTGEKNIVDILSKSAERNVTTEMGLALCDLSDVVRKYPDIINYISDSPDGDTLLEDIKGLHGGDEVVEAFRLFLDKYGMRCPGEIDITKDRWEEKPAQLVPLILNNINVLKSREQQEKFEAGKLTAKAKEDEIIKYLESMPGGNKKAEKLKKNISILRNFIGCREYPKYYIVRRYKIYKRVLKNIADTLVAKCVIKEAEDIYYMYFDELKEAVSANKFDYNVIEKRKNEYMHFEKLTPPRIITSDGYVPPVKMSHSANIPEGALSGIPVSSGIVEGRARVILSMNDAKVEDGDILVTQFTDPSWTPLFVTIRGLITEVGGFTTHGAVITREYGLPGVVGIENATKIIKDGQKIRLNGTEGYVEILE</sequence>
<dbReference type="GO" id="GO:0005524">
    <property type="term" value="F:ATP binding"/>
    <property type="evidence" value="ECO:0007669"/>
    <property type="project" value="UniProtKB-KW"/>
</dbReference>
<dbReference type="InterPro" id="IPR002192">
    <property type="entry name" value="PPDK_AMP/ATP-bd"/>
</dbReference>
<reference evidence="10" key="1">
    <citation type="submission" date="2020-07" db="EMBL/GenBank/DDBJ databases">
        <title>Genomic analysis of a strain of Sedimentibacter Hydroxybenzoicus DSM7310.</title>
        <authorList>
            <person name="Ma S."/>
        </authorList>
    </citation>
    <scope>NUCLEOTIDE SEQUENCE</scope>
    <source>
        <strain evidence="10">DSM 7310</strain>
    </source>
</reference>
<keyword evidence="10" id="KW-0808">Transferase</keyword>
<evidence type="ECO:0000256" key="4">
    <source>
        <dbReference type="ARBA" id="ARBA00061332"/>
    </source>
</evidence>
<dbReference type="EMBL" id="JACBNQ010000018">
    <property type="protein sequence ID" value="NYB75165.1"/>
    <property type="molecule type" value="Genomic_DNA"/>
</dbReference>
<comment type="caution">
    <text evidence="10">The sequence shown here is derived from an EMBL/GenBank/DDBJ whole genome shotgun (WGS) entry which is preliminary data.</text>
</comment>
<dbReference type="SUPFAM" id="SSF56059">
    <property type="entry name" value="Glutathione synthetase ATP-binding domain-like"/>
    <property type="match status" value="1"/>
</dbReference>
<dbReference type="Pfam" id="PF00391">
    <property type="entry name" value="PEP-utilizers"/>
    <property type="match status" value="1"/>
</dbReference>
<evidence type="ECO:0000256" key="6">
    <source>
        <dbReference type="ARBA" id="ARBA00074400"/>
    </source>
</evidence>
<dbReference type="InterPro" id="IPR036637">
    <property type="entry name" value="Phosphohistidine_dom_sf"/>
</dbReference>
<evidence type="ECO:0000313" key="10">
    <source>
        <dbReference type="EMBL" id="NYB75165.1"/>
    </source>
</evidence>
<dbReference type="PANTHER" id="PTHR43615">
    <property type="entry name" value="PHOSPHOENOLPYRUVATE SYNTHASE-RELATED"/>
    <property type="match status" value="1"/>
</dbReference>
<evidence type="ECO:0000259" key="8">
    <source>
        <dbReference type="Pfam" id="PF00391"/>
    </source>
</evidence>
<dbReference type="Pfam" id="PF01326">
    <property type="entry name" value="PPDK_N"/>
    <property type="match status" value="1"/>
</dbReference>
<evidence type="ECO:0000256" key="7">
    <source>
        <dbReference type="ARBA" id="ARBA00076136"/>
    </source>
</evidence>
<feature type="domain" description="Pyruvate phosphate dikinase AMP/ATP-binding" evidence="9">
    <location>
        <begin position="18"/>
        <end position="314"/>
    </location>
</feature>
<dbReference type="Gene3D" id="3.30.1490.20">
    <property type="entry name" value="ATP-grasp fold, A domain"/>
    <property type="match status" value="1"/>
</dbReference>
<dbReference type="SUPFAM" id="SSF52009">
    <property type="entry name" value="Phosphohistidine domain"/>
    <property type="match status" value="1"/>
</dbReference>
<keyword evidence="11" id="KW-1185">Reference proteome</keyword>
<comment type="similarity">
    <text evidence="4">Belongs to the rifampicin phosphotransferase family.</text>
</comment>
<dbReference type="Proteomes" id="UP000611629">
    <property type="component" value="Unassembled WGS sequence"/>
</dbReference>
<proteinExistence type="inferred from homology"/>
<dbReference type="NCBIfam" id="NF004879">
    <property type="entry name" value="PRK06241.1-4"/>
    <property type="match status" value="1"/>
</dbReference>
<evidence type="ECO:0000256" key="2">
    <source>
        <dbReference type="ARBA" id="ARBA00022840"/>
    </source>
</evidence>
<dbReference type="NCBIfam" id="NF041857">
    <property type="entry name" value="RIF_Ptrans_rph"/>
    <property type="match status" value="1"/>
</dbReference>
<dbReference type="Gene3D" id="3.30.470.20">
    <property type="entry name" value="ATP-grasp fold, B domain"/>
    <property type="match status" value="1"/>
</dbReference>
<dbReference type="PANTHER" id="PTHR43615:SF1">
    <property type="entry name" value="PPDK_N DOMAIN-CONTAINING PROTEIN"/>
    <property type="match status" value="1"/>
</dbReference>
<dbReference type="InterPro" id="IPR008279">
    <property type="entry name" value="PEP-util_enz_mobile_dom"/>
</dbReference>
<evidence type="ECO:0000256" key="1">
    <source>
        <dbReference type="ARBA" id="ARBA00022741"/>
    </source>
</evidence>
<dbReference type="GO" id="GO:0016301">
    <property type="term" value="F:kinase activity"/>
    <property type="evidence" value="ECO:0007669"/>
    <property type="project" value="InterPro"/>
</dbReference>
<evidence type="ECO:0000256" key="3">
    <source>
        <dbReference type="ARBA" id="ARBA00051922"/>
    </source>
</evidence>
<evidence type="ECO:0000259" key="9">
    <source>
        <dbReference type="Pfam" id="PF01326"/>
    </source>
</evidence>
<feature type="domain" description="PEP-utilising enzyme mobile" evidence="8">
    <location>
        <begin position="799"/>
        <end position="869"/>
    </location>
</feature>
<dbReference type="RefSeq" id="WP_179238872.1">
    <property type="nucleotide sequence ID" value="NZ_JACBNQ010000018.1"/>
</dbReference>
<keyword evidence="2" id="KW-0067">ATP-binding</keyword>
<dbReference type="InterPro" id="IPR051549">
    <property type="entry name" value="PEP_Utilizing_Enz"/>
</dbReference>
<gene>
    <name evidence="10" type="primary">ppsA</name>
    <name evidence="10" type="ORF">HZF24_13535</name>
</gene>
<dbReference type="AlphaFoldDB" id="A0A974BKT3"/>
<organism evidence="10 11">
    <name type="scientific">Sedimentibacter hydroxybenzoicus DSM 7310</name>
    <dbReference type="NCBI Taxonomy" id="1123245"/>
    <lineage>
        <taxon>Bacteria</taxon>
        <taxon>Bacillati</taxon>
        <taxon>Bacillota</taxon>
        <taxon>Tissierellia</taxon>
        <taxon>Sedimentibacter</taxon>
    </lineage>
</organism>
<accession>A0A974BKT3</accession>
<dbReference type="NCBIfam" id="NF004877">
    <property type="entry name" value="PRK06241.1-2"/>
    <property type="match status" value="1"/>
</dbReference>